<keyword evidence="6 11" id="KW-0540">Nuclease</keyword>
<evidence type="ECO:0000313" key="13">
    <source>
        <dbReference type="EMBL" id="AJC11585.1"/>
    </source>
</evidence>
<evidence type="ECO:0000256" key="5">
    <source>
        <dbReference type="ARBA" id="ARBA00012180"/>
    </source>
</evidence>
<evidence type="ECO:0000256" key="11">
    <source>
        <dbReference type="HAMAP-Rule" id="MF_00042"/>
    </source>
</evidence>
<dbReference type="STRING" id="1531429.JI75_01675"/>
<evidence type="ECO:0000313" key="14">
    <source>
        <dbReference type="Proteomes" id="UP000031121"/>
    </source>
</evidence>
<reference evidence="14" key="1">
    <citation type="submission" date="2014-08" db="EMBL/GenBank/DDBJ databases">
        <title>Coriobacteriaceae sp. complete genome.</title>
        <authorList>
            <person name="Looft T."/>
            <person name="Bayles D.O."/>
            <person name="Stanton T.B."/>
        </authorList>
    </citation>
    <scope>NUCLEOTIDE SEQUENCE [LARGE SCALE GENOMIC DNA]</scope>
    <source>
        <strain evidence="14">68-1-3</strain>
    </source>
</reference>
<dbReference type="KEGG" id="cbac:JI75_01675"/>
<dbReference type="OrthoDB" id="7845843at2"/>
<evidence type="ECO:0000256" key="10">
    <source>
        <dbReference type="ARBA" id="ARBA00022842"/>
    </source>
</evidence>
<comment type="subunit">
    <text evidence="4 11">Monomer.</text>
</comment>
<feature type="binding site" evidence="11">
    <location>
        <position position="51"/>
    </location>
    <ligand>
        <name>Mg(2+)</name>
        <dbReference type="ChEBI" id="CHEBI:18420"/>
        <label>1</label>
    </ligand>
</feature>
<dbReference type="GO" id="GO:0043137">
    <property type="term" value="P:DNA replication, removal of RNA primer"/>
    <property type="evidence" value="ECO:0007669"/>
    <property type="project" value="TreeGrafter"/>
</dbReference>
<feature type="binding site" evidence="11">
    <location>
        <position position="73"/>
    </location>
    <ligand>
        <name>Mg(2+)</name>
        <dbReference type="ChEBI" id="CHEBI:18420"/>
        <label>1</label>
    </ligand>
</feature>
<keyword evidence="10 11" id="KW-0460">Magnesium</keyword>
<dbReference type="InterPro" id="IPR012337">
    <property type="entry name" value="RNaseH-like_sf"/>
</dbReference>
<dbReference type="GO" id="GO:0004523">
    <property type="term" value="F:RNA-DNA hybrid ribonuclease activity"/>
    <property type="evidence" value="ECO:0007669"/>
    <property type="project" value="UniProtKB-UniRule"/>
</dbReference>
<dbReference type="HOGENOM" id="CLU_030894_6_0_11"/>
<dbReference type="PANTHER" id="PTHR10642:SF26">
    <property type="entry name" value="RIBONUCLEASE H1"/>
    <property type="match status" value="1"/>
</dbReference>
<dbReference type="PROSITE" id="PS50879">
    <property type="entry name" value="RNASE_H_1"/>
    <property type="match status" value="1"/>
</dbReference>
<dbReference type="GO" id="GO:0000287">
    <property type="term" value="F:magnesium ion binding"/>
    <property type="evidence" value="ECO:0007669"/>
    <property type="project" value="UniProtKB-UniRule"/>
</dbReference>
<sequence length="162" mass="18033">MKVEIYSDGSSRGNPGPGGYGTVLRYVDPTGGVHEKELSQGFSCTTNNRMELLGAIAGLEALKHPCEVVLHSDSQYVVRAFNDRWIDGWIARGWKNSQKKPVKNADLWKRLLEAKSPHRVRFVWVRGHNGHPENERCDALATAAADDRSRWVEDAGFSGEAD</sequence>
<dbReference type="GO" id="GO:0005737">
    <property type="term" value="C:cytoplasm"/>
    <property type="evidence" value="ECO:0007669"/>
    <property type="project" value="UniProtKB-SubCell"/>
</dbReference>
<keyword evidence="8 11" id="KW-0255">Endonuclease</keyword>
<accession>A0A0A8B2H8</accession>
<feature type="binding site" evidence="11">
    <location>
        <position position="138"/>
    </location>
    <ligand>
        <name>Mg(2+)</name>
        <dbReference type="ChEBI" id="CHEBI:18420"/>
        <label>2</label>
    </ligand>
</feature>
<protein>
    <recommendedName>
        <fullName evidence="5 11">Ribonuclease H</fullName>
        <shortName evidence="11">RNase H</shortName>
        <ecNumber evidence="5 11">3.1.26.4</ecNumber>
    </recommendedName>
</protein>
<organism evidence="13 14">
    <name type="scientific">Berryella intestinalis</name>
    <dbReference type="NCBI Taxonomy" id="1531429"/>
    <lineage>
        <taxon>Bacteria</taxon>
        <taxon>Bacillati</taxon>
        <taxon>Actinomycetota</taxon>
        <taxon>Coriobacteriia</taxon>
        <taxon>Eggerthellales</taxon>
        <taxon>Eggerthellaceae</taxon>
        <taxon>Berryella</taxon>
    </lineage>
</organism>
<comment type="cofactor">
    <cofactor evidence="11">
        <name>Mg(2+)</name>
        <dbReference type="ChEBI" id="CHEBI:18420"/>
    </cofactor>
    <text evidence="11">Binds 1 Mg(2+) ion per subunit. May bind a second metal ion at a regulatory site, or after substrate binding.</text>
</comment>
<evidence type="ECO:0000256" key="8">
    <source>
        <dbReference type="ARBA" id="ARBA00022759"/>
    </source>
</evidence>
<evidence type="ECO:0000256" key="1">
    <source>
        <dbReference type="ARBA" id="ARBA00000077"/>
    </source>
</evidence>
<evidence type="ECO:0000256" key="3">
    <source>
        <dbReference type="ARBA" id="ARBA00005300"/>
    </source>
</evidence>
<evidence type="ECO:0000256" key="9">
    <source>
        <dbReference type="ARBA" id="ARBA00022801"/>
    </source>
</evidence>
<dbReference type="PANTHER" id="PTHR10642">
    <property type="entry name" value="RIBONUCLEASE H1"/>
    <property type="match status" value="1"/>
</dbReference>
<dbReference type="Pfam" id="PF00075">
    <property type="entry name" value="RNase_H"/>
    <property type="match status" value="1"/>
</dbReference>
<evidence type="ECO:0000256" key="6">
    <source>
        <dbReference type="ARBA" id="ARBA00022722"/>
    </source>
</evidence>
<dbReference type="InterPro" id="IPR050092">
    <property type="entry name" value="RNase_H"/>
</dbReference>
<proteinExistence type="inferred from homology"/>
<dbReference type="SUPFAM" id="SSF53098">
    <property type="entry name" value="Ribonuclease H-like"/>
    <property type="match status" value="1"/>
</dbReference>
<feature type="binding site" evidence="11">
    <location>
        <position position="8"/>
    </location>
    <ligand>
        <name>Mg(2+)</name>
        <dbReference type="ChEBI" id="CHEBI:18420"/>
        <label>2</label>
    </ligand>
</feature>
<comment type="function">
    <text evidence="2 11">Endonuclease that specifically degrades the RNA of RNA-DNA hybrids.</text>
</comment>
<evidence type="ECO:0000256" key="4">
    <source>
        <dbReference type="ARBA" id="ARBA00011245"/>
    </source>
</evidence>
<dbReference type="EC" id="3.1.26.4" evidence="5 11"/>
<dbReference type="GO" id="GO:0003676">
    <property type="term" value="F:nucleic acid binding"/>
    <property type="evidence" value="ECO:0007669"/>
    <property type="project" value="InterPro"/>
</dbReference>
<comment type="subcellular location">
    <subcellularLocation>
        <location evidence="11">Cytoplasm</location>
    </subcellularLocation>
</comment>
<dbReference type="InterPro" id="IPR036397">
    <property type="entry name" value="RNaseH_sf"/>
</dbReference>
<keyword evidence="9 11" id="KW-0378">Hydrolase</keyword>
<feature type="domain" description="RNase H type-1" evidence="12">
    <location>
        <begin position="1"/>
        <end position="146"/>
    </location>
</feature>
<keyword evidence="14" id="KW-1185">Reference proteome</keyword>
<dbReference type="FunFam" id="3.30.420.10:FF:000089">
    <property type="entry name" value="Ribonuclease H"/>
    <property type="match status" value="1"/>
</dbReference>
<dbReference type="AlphaFoldDB" id="A0A0A8B2H8"/>
<feature type="binding site" evidence="11">
    <location>
        <position position="8"/>
    </location>
    <ligand>
        <name>Mg(2+)</name>
        <dbReference type="ChEBI" id="CHEBI:18420"/>
        <label>1</label>
    </ligand>
</feature>
<keyword evidence="11" id="KW-0963">Cytoplasm</keyword>
<gene>
    <name evidence="11" type="primary">rnhA</name>
    <name evidence="13" type="ORF">JI75_01675</name>
</gene>
<dbReference type="CDD" id="cd09278">
    <property type="entry name" value="RNase_HI_prokaryote_like"/>
    <property type="match status" value="1"/>
</dbReference>
<evidence type="ECO:0000256" key="2">
    <source>
        <dbReference type="ARBA" id="ARBA00004065"/>
    </source>
</evidence>
<dbReference type="NCBIfam" id="NF001236">
    <property type="entry name" value="PRK00203.1"/>
    <property type="match status" value="1"/>
</dbReference>
<dbReference type="HAMAP" id="MF_00042">
    <property type="entry name" value="RNase_H"/>
    <property type="match status" value="1"/>
</dbReference>
<keyword evidence="7 11" id="KW-0479">Metal-binding</keyword>
<dbReference type="Gene3D" id="3.30.420.10">
    <property type="entry name" value="Ribonuclease H-like superfamily/Ribonuclease H"/>
    <property type="match status" value="1"/>
</dbReference>
<comment type="catalytic activity">
    <reaction evidence="1 11">
        <text>Endonucleolytic cleavage to 5'-phosphomonoester.</text>
        <dbReference type="EC" id="3.1.26.4"/>
    </reaction>
</comment>
<dbReference type="InterPro" id="IPR002156">
    <property type="entry name" value="RNaseH_domain"/>
</dbReference>
<reference evidence="13 14" key="2">
    <citation type="journal article" date="2015" name="Genome Announc.">
        <title>Complete Genome Sequence of Coriobacteriaceae Strain 68-1-3, a Novel Mucus-Degrading Isolate from the Swine Intestinal Tract.</title>
        <authorList>
            <person name="Looft T."/>
            <person name="Bayles D.O."/>
            <person name="Alt D.P."/>
            <person name="Stanton T.B."/>
        </authorList>
    </citation>
    <scope>NUCLEOTIDE SEQUENCE [LARGE SCALE GENOMIC DNA]</scope>
    <source>
        <strain evidence="13 14">68-1-3</strain>
    </source>
</reference>
<name>A0A0A8B2H8_9ACTN</name>
<dbReference type="Proteomes" id="UP000031121">
    <property type="component" value="Chromosome"/>
</dbReference>
<evidence type="ECO:0000259" key="12">
    <source>
        <dbReference type="PROSITE" id="PS50879"/>
    </source>
</evidence>
<dbReference type="EMBL" id="CP009302">
    <property type="protein sequence ID" value="AJC11585.1"/>
    <property type="molecule type" value="Genomic_DNA"/>
</dbReference>
<dbReference type="InterPro" id="IPR022892">
    <property type="entry name" value="RNaseHI"/>
</dbReference>
<dbReference type="RefSeq" id="WP_039688234.1">
    <property type="nucleotide sequence ID" value="NZ_CP009302.1"/>
</dbReference>
<comment type="similarity">
    <text evidence="3 11">Belongs to the RNase H family.</text>
</comment>
<evidence type="ECO:0000256" key="7">
    <source>
        <dbReference type="ARBA" id="ARBA00022723"/>
    </source>
</evidence>